<evidence type="ECO:0000313" key="2">
    <source>
        <dbReference type="EMBL" id="KKN95150.1"/>
    </source>
</evidence>
<protein>
    <recommendedName>
        <fullName evidence="3">DNA gyrase subunit B</fullName>
    </recommendedName>
</protein>
<feature type="transmembrane region" description="Helical" evidence="1">
    <location>
        <begin position="148"/>
        <end position="169"/>
    </location>
</feature>
<gene>
    <name evidence="2" type="ORF">LCGC14_0179630</name>
</gene>
<keyword evidence="1" id="KW-0812">Transmembrane</keyword>
<dbReference type="EMBL" id="LAZR01000072">
    <property type="protein sequence ID" value="KKN95150.1"/>
    <property type="molecule type" value="Genomic_DNA"/>
</dbReference>
<feature type="transmembrane region" description="Helical" evidence="1">
    <location>
        <begin position="51"/>
        <end position="68"/>
    </location>
</feature>
<proteinExistence type="predicted"/>
<accession>A0A0F9UPS7</accession>
<dbReference type="AlphaFoldDB" id="A0A0F9UPS7"/>
<sequence length="178" mass="19876">MSYRMLKWAGMLALIAWPFAVYALHGRIHSGWLLLVGALLLVWRLPQARPLAMVAAAVLLLLGLLGEAELGMRAYPVAVSLILLAVFAGSLFQGMPIIERLARLQEPDLPPEGVRYTRKVTWAWCGFFIVNGGIAAWTALYADLAAWTLYNGCISYLLMGLMFAVEWLCRRRVRRTAL</sequence>
<feature type="transmembrane region" description="Helical" evidence="1">
    <location>
        <begin position="74"/>
        <end position="99"/>
    </location>
</feature>
<comment type="caution">
    <text evidence="2">The sequence shown here is derived from an EMBL/GenBank/DDBJ whole genome shotgun (WGS) entry which is preliminary data.</text>
</comment>
<feature type="transmembrane region" description="Helical" evidence="1">
    <location>
        <begin position="30"/>
        <end position="46"/>
    </location>
</feature>
<organism evidence="2">
    <name type="scientific">marine sediment metagenome</name>
    <dbReference type="NCBI Taxonomy" id="412755"/>
    <lineage>
        <taxon>unclassified sequences</taxon>
        <taxon>metagenomes</taxon>
        <taxon>ecological metagenomes</taxon>
    </lineage>
</organism>
<feature type="transmembrane region" description="Helical" evidence="1">
    <location>
        <begin position="120"/>
        <end position="142"/>
    </location>
</feature>
<keyword evidence="1" id="KW-1133">Transmembrane helix</keyword>
<evidence type="ECO:0008006" key="3">
    <source>
        <dbReference type="Google" id="ProtNLM"/>
    </source>
</evidence>
<reference evidence="2" key="1">
    <citation type="journal article" date="2015" name="Nature">
        <title>Complex archaea that bridge the gap between prokaryotes and eukaryotes.</title>
        <authorList>
            <person name="Spang A."/>
            <person name="Saw J.H."/>
            <person name="Jorgensen S.L."/>
            <person name="Zaremba-Niedzwiedzka K."/>
            <person name="Martijn J."/>
            <person name="Lind A.E."/>
            <person name="van Eijk R."/>
            <person name="Schleper C."/>
            <person name="Guy L."/>
            <person name="Ettema T.J."/>
        </authorList>
    </citation>
    <scope>NUCLEOTIDE SEQUENCE</scope>
</reference>
<feature type="transmembrane region" description="Helical" evidence="1">
    <location>
        <begin position="5"/>
        <end position="24"/>
    </location>
</feature>
<evidence type="ECO:0000256" key="1">
    <source>
        <dbReference type="SAM" id="Phobius"/>
    </source>
</evidence>
<keyword evidence="1" id="KW-0472">Membrane</keyword>
<name>A0A0F9UPS7_9ZZZZ</name>